<organism evidence="8 11">
    <name type="scientific">Didymodactylos carnosus</name>
    <dbReference type="NCBI Taxonomy" id="1234261"/>
    <lineage>
        <taxon>Eukaryota</taxon>
        <taxon>Metazoa</taxon>
        <taxon>Spiralia</taxon>
        <taxon>Gnathifera</taxon>
        <taxon>Rotifera</taxon>
        <taxon>Eurotatoria</taxon>
        <taxon>Bdelloidea</taxon>
        <taxon>Philodinida</taxon>
        <taxon>Philodinidae</taxon>
        <taxon>Didymodactylos</taxon>
    </lineage>
</organism>
<dbReference type="OrthoDB" id="1721884at2759"/>
<dbReference type="GO" id="GO:0005759">
    <property type="term" value="C:mitochondrial matrix"/>
    <property type="evidence" value="ECO:0007669"/>
    <property type="project" value="TreeGrafter"/>
</dbReference>
<dbReference type="GO" id="GO:0008270">
    <property type="term" value="F:zinc ion binding"/>
    <property type="evidence" value="ECO:0007669"/>
    <property type="project" value="InterPro"/>
</dbReference>
<keyword evidence="4" id="KW-0067">ATP-binding</keyword>
<dbReference type="Proteomes" id="UP000663829">
    <property type="component" value="Unassembled WGS sequence"/>
</dbReference>
<dbReference type="InterPro" id="IPR019489">
    <property type="entry name" value="Clp_ATPase_C"/>
</dbReference>
<dbReference type="EMBL" id="CAJOBC010001354">
    <property type="protein sequence ID" value="CAF3673468.1"/>
    <property type="molecule type" value="Genomic_DNA"/>
</dbReference>
<sequence>MYARKFLTTRCFRHQLELLNNFYQRPNQRPSFTQVQLRKFSLSNAIHTRSGSSYTSRDINQTSKSNDGSGGKLTFICPKCGDICSHVESLVSSTRFVKCGKCSHFFVVLSDSDPTKKVKDEKKVKQKPPPPPKKVYNHYKRLNNNLYSSAAKQEQHKEQIPIQQNSIESTGLTSISPQRIILNVGIPFYHIGSIQDGGTHLGSSPSASNSDSSFSSSTSEEMKHGSDILNAEQQDIKLEKSNILMLGPTGSGKTLLAQTIAKCLDVPFAICDCTTLTQAGIVFLDEVDKIGSVPGIHQLRDVGGEGVQQALLKMLEGTIVNVPERSSRKMRGETVQVDTTNILFVASGAYTGLDRIISRRKREKYLGFGSTSSNELPSRRRAAQLELHEQRSDNILLDEENQERDRFLQECEARDLIDFGMIPEFVGRLPVIVAFHTLSEDMLVRILTEPRNAYIPQYQTLFSMDKVQLDFTDGALKEIAKKAVQRKTGARGLRSILERILLEPMFDIPESDIVGVRIDEETVSSKKEPEYIYSRTTSDDRQMAYSASSEEEKISIPTG</sequence>
<dbReference type="SMART" id="SM00382">
    <property type="entry name" value="AAA"/>
    <property type="match status" value="1"/>
</dbReference>
<dbReference type="Gene3D" id="3.40.50.300">
    <property type="entry name" value="P-loop containing nucleotide triphosphate hydrolases"/>
    <property type="match status" value="2"/>
</dbReference>
<dbReference type="SUPFAM" id="SSF52540">
    <property type="entry name" value="P-loop containing nucleoside triphosphate hydrolases"/>
    <property type="match status" value="1"/>
</dbReference>
<accession>A0A813YRL8</accession>
<keyword evidence="3" id="KW-0862">Zinc</keyword>
<dbReference type="Pfam" id="PF26040">
    <property type="entry name" value="Zn_ribbon_CLPX_N"/>
    <property type="match status" value="1"/>
</dbReference>
<reference evidence="8" key="1">
    <citation type="submission" date="2021-02" db="EMBL/GenBank/DDBJ databases">
        <authorList>
            <person name="Nowell W R."/>
        </authorList>
    </citation>
    <scope>NUCLEOTIDE SEQUENCE</scope>
</reference>
<evidence type="ECO:0000256" key="2">
    <source>
        <dbReference type="ARBA" id="ARBA00022741"/>
    </source>
</evidence>
<feature type="region of interest" description="Disordered" evidence="5">
    <location>
        <begin position="199"/>
        <end position="225"/>
    </location>
</feature>
<feature type="compositionally biased region" description="Basic and acidic residues" evidence="5">
    <location>
        <begin position="550"/>
        <end position="559"/>
    </location>
</feature>
<dbReference type="EMBL" id="CAJNOQ010001354">
    <property type="protein sequence ID" value="CAF0888719.1"/>
    <property type="molecule type" value="Genomic_DNA"/>
</dbReference>
<dbReference type="GO" id="GO:0046983">
    <property type="term" value="F:protein dimerization activity"/>
    <property type="evidence" value="ECO:0007669"/>
    <property type="project" value="InterPro"/>
</dbReference>
<dbReference type="InterPro" id="IPR059067">
    <property type="entry name" value="Znf_ribbon_CLPX-like"/>
</dbReference>
<dbReference type="FunFam" id="1.10.8.60:FF:000002">
    <property type="entry name" value="ATP-dependent Clp protease ATP-binding subunit ClpX"/>
    <property type="match status" value="1"/>
</dbReference>
<feature type="region of interest" description="Disordered" evidence="5">
    <location>
        <begin position="535"/>
        <end position="559"/>
    </location>
</feature>
<dbReference type="InterPro" id="IPR003959">
    <property type="entry name" value="ATPase_AAA_core"/>
</dbReference>
<dbReference type="PANTHER" id="PTHR48102">
    <property type="entry name" value="ATP-DEPENDENT CLP PROTEASE ATP-BINDING SUBUNIT CLPX-LIKE, MITOCHONDRIAL-RELATED"/>
    <property type="match status" value="1"/>
</dbReference>
<evidence type="ECO:0000313" key="10">
    <source>
        <dbReference type="EMBL" id="CAF3673468.1"/>
    </source>
</evidence>
<evidence type="ECO:0000256" key="4">
    <source>
        <dbReference type="ARBA" id="ARBA00022840"/>
    </source>
</evidence>
<evidence type="ECO:0000313" key="8">
    <source>
        <dbReference type="EMBL" id="CAF0888719.1"/>
    </source>
</evidence>
<dbReference type="Pfam" id="PF07724">
    <property type="entry name" value="AAA_2"/>
    <property type="match status" value="1"/>
</dbReference>
<dbReference type="Proteomes" id="UP000681722">
    <property type="component" value="Unassembled WGS sequence"/>
</dbReference>
<dbReference type="PROSITE" id="PS51902">
    <property type="entry name" value="CLPX_ZB"/>
    <property type="match status" value="1"/>
</dbReference>
<dbReference type="GO" id="GO:0005524">
    <property type="term" value="F:ATP binding"/>
    <property type="evidence" value="ECO:0007669"/>
    <property type="project" value="UniProtKB-KW"/>
</dbReference>
<feature type="domain" description="ClpX-type ZB" evidence="6">
    <location>
        <begin position="64"/>
        <end position="118"/>
    </location>
</feature>
<evidence type="ECO:0000256" key="3">
    <source>
        <dbReference type="ARBA" id="ARBA00022833"/>
    </source>
</evidence>
<evidence type="ECO:0000313" key="11">
    <source>
        <dbReference type="Proteomes" id="UP000663829"/>
    </source>
</evidence>
<comment type="caution">
    <text evidence="8">The sequence shown here is derived from an EMBL/GenBank/DDBJ whole genome shotgun (WGS) entry which is preliminary data.</text>
</comment>
<dbReference type="InterPro" id="IPR050052">
    <property type="entry name" value="ATP-dep_Clp_protease_ClpX"/>
</dbReference>
<proteinExistence type="predicted"/>
<dbReference type="SMART" id="SM01086">
    <property type="entry name" value="ClpB_D2-small"/>
    <property type="match status" value="1"/>
</dbReference>
<evidence type="ECO:0000313" key="9">
    <source>
        <dbReference type="EMBL" id="CAF3536905.1"/>
    </source>
</evidence>
<protein>
    <recommendedName>
        <fullName evidence="6">ClpX-type ZB domain-containing protein</fullName>
    </recommendedName>
</protein>
<dbReference type="InterPro" id="IPR059188">
    <property type="entry name" value="Znf_CLPX-like"/>
</dbReference>
<evidence type="ECO:0000256" key="1">
    <source>
        <dbReference type="ARBA" id="ARBA00022723"/>
    </source>
</evidence>
<gene>
    <name evidence="8" type="ORF">GPM918_LOCUS8004</name>
    <name evidence="7" type="ORF">OVA965_LOCUS2366</name>
    <name evidence="10" type="ORF">SRO942_LOCUS8004</name>
    <name evidence="9" type="ORF">TMI583_LOCUS2366</name>
</gene>
<dbReference type="Proteomes" id="UP000677228">
    <property type="component" value="Unassembled WGS sequence"/>
</dbReference>
<dbReference type="Proteomes" id="UP000682733">
    <property type="component" value="Unassembled WGS sequence"/>
</dbReference>
<keyword evidence="2" id="KW-0547">Nucleotide-binding</keyword>
<dbReference type="InterPro" id="IPR027417">
    <property type="entry name" value="P-loop_NTPase"/>
</dbReference>
<dbReference type="InterPro" id="IPR003593">
    <property type="entry name" value="AAA+_ATPase"/>
</dbReference>
<dbReference type="PANTHER" id="PTHR48102:SF7">
    <property type="entry name" value="ATP-DEPENDENT CLP PROTEASE ATP-BINDING SUBUNIT CLPX-LIKE, MITOCHONDRIAL"/>
    <property type="match status" value="1"/>
</dbReference>
<keyword evidence="11" id="KW-1185">Reference proteome</keyword>
<dbReference type="GO" id="GO:0016887">
    <property type="term" value="F:ATP hydrolysis activity"/>
    <property type="evidence" value="ECO:0007669"/>
    <property type="project" value="InterPro"/>
</dbReference>
<evidence type="ECO:0000259" key="6">
    <source>
        <dbReference type="PROSITE" id="PS51902"/>
    </source>
</evidence>
<dbReference type="EMBL" id="CAJNOK010000494">
    <property type="protein sequence ID" value="CAF0757491.1"/>
    <property type="molecule type" value="Genomic_DNA"/>
</dbReference>
<evidence type="ECO:0000256" key="5">
    <source>
        <dbReference type="SAM" id="MobiDB-lite"/>
    </source>
</evidence>
<evidence type="ECO:0000313" key="7">
    <source>
        <dbReference type="EMBL" id="CAF0757491.1"/>
    </source>
</evidence>
<dbReference type="EMBL" id="CAJOBA010000494">
    <property type="protein sequence ID" value="CAF3536905.1"/>
    <property type="molecule type" value="Genomic_DNA"/>
</dbReference>
<feature type="compositionally biased region" description="Low complexity" evidence="5">
    <location>
        <begin position="203"/>
        <end position="219"/>
    </location>
</feature>
<dbReference type="Pfam" id="PF10431">
    <property type="entry name" value="ClpB_D2-small"/>
    <property type="match status" value="1"/>
</dbReference>
<dbReference type="GO" id="GO:0051603">
    <property type="term" value="P:proteolysis involved in protein catabolic process"/>
    <property type="evidence" value="ECO:0007669"/>
    <property type="project" value="TreeGrafter"/>
</dbReference>
<name>A0A813YRL8_9BILA</name>
<feature type="region of interest" description="Disordered" evidence="5">
    <location>
        <begin position="117"/>
        <end position="137"/>
    </location>
</feature>
<keyword evidence="1" id="KW-0479">Metal-binding</keyword>
<dbReference type="Gene3D" id="1.10.8.60">
    <property type="match status" value="1"/>
</dbReference>
<dbReference type="AlphaFoldDB" id="A0A813YRL8"/>